<protein>
    <submittedName>
        <fullName evidence="1">(salmon louse) hypothetical protein</fullName>
    </submittedName>
</protein>
<sequence length="121" mass="13975">MVAVDPTAEGDMDAYWEYKTLCVLRIYKCTDCLLSHSLIKKKTAPPMPKVMEFVMPKNKDKKMYGSVFQCPYTRCRQMKKDSRSMSRLIYIFVALCLLSSTALKRYCSSTIGDGKRKKISY</sequence>
<evidence type="ECO:0000313" key="2">
    <source>
        <dbReference type="Proteomes" id="UP000675881"/>
    </source>
</evidence>
<gene>
    <name evidence="1" type="ORF">LSAA_1924</name>
</gene>
<organism evidence="1 2">
    <name type="scientific">Lepeophtheirus salmonis</name>
    <name type="common">Salmon louse</name>
    <name type="synonym">Caligus salmonis</name>
    <dbReference type="NCBI Taxonomy" id="72036"/>
    <lineage>
        <taxon>Eukaryota</taxon>
        <taxon>Metazoa</taxon>
        <taxon>Ecdysozoa</taxon>
        <taxon>Arthropoda</taxon>
        <taxon>Crustacea</taxon>
        <taxon>Multicrustacea</taxon>
        <taxon>Hexanauplia</taxon>
        <taxon>Copepoda</taxon>
        <taxon>Siphonostomatoida</taxon>
        <taxon>Caligidae</taxon>
        <taxon>Lepeophtheirus</taxon>
    </lineage>
</organism>
<name>A0A7R8GZ52_LEPSM</name>
<dbReference type="EMBL" id="HG994580">
    <property type="protein sequence ID" value="CAF2759508.1"/>
    <property type="molecule type" value="Genomic_DNA"/>
</dbReference>
<proteinExistence type="predicted"/>
<reference evidence="1" key="1">
    <citation type="submission" date="2021-02" db="EMBL/GenBank/DDBJ databases">
        <authorList>
            <person name="Bekaert M."/>
        </authorList>
    </citation>
    <scope>NUCLEOTIDE SEQUENCE</scope>
    <source>
        <strain evidence="1">IoA-00</strain>
    </source>
</reference>
<dbReference type="AlphaFoldDB" id="A0A7R8GZ52"/>
<dbReference type="Proteomes" id="UP000675881">
    <property type="component" value="Chromosome 1"/>
</dbReference>
<keyword evidence="2" id="KW-1185">Reference proteome</keyword>
<evidence type="ECO:0000313" key="1">
    <source>
        <dbReference type="EMBL" id="CAF2759508.1"/>
    </source>
</evidence>
<accession>A0A7R8GZ52</accession>